<keyword evidence="1" id="KW-0812">Transmembrane</keyword>
<feature type="transmembrane region" description="Helical" evidence="1">
    <location>
        <begin position="81"/>
        <end position="100"/>
    </location>
</feature>
<comment type="caution">
    <text evidence="2">The sequence shown here is derived from an EMBL/GenBank/DDBJ whole genome shotgun (WGS) entry which is preliminary data.</text>
</comment>
<proteinExistence type="predicted"/>
<reference evidence="2 3" key="1">
    <citation type="submission" date="2016-07" db="EMBL/GenBank/DDBJ databases">
        <authorList>
            <person name="Townsley L."/>
            <person name="Shank E.A."/>
        </authorList>
    </citation>
    <scope>NUCLEOTIDE SEQUENCE [LARGE SCALE GENOMIC DNA]</scope>
    <source>
        <strain evidence="2 3">CH01</strain>
    </source>
</reference>
<sequence>MFMLYRLLLYIHIASVILSIGPFFVLIPILKKLHTTQSAIQQSYLDVFRFAVRLAKHAGHVLVGSGILLVLAGHWSWKTSWIVMTILLLVSSLLFLARAFSPTIRKFSEPTHDGRMLIQKLRRSIWIYIVLLMIMLWFMVVKPTLW</sequence>
<organism evidence="2 3">
    <name type="scientific">Gottfriedia luciferensis</name>
    <dbReference type="NCBI Taxonomy" id="178774"/>
    <lineage>
        <taxon>Bacteria</taxon>
        <taxon>Bacillati</taxon>
        <taxon>Bacillota</taxon>
        <taxon>Bacilli</taxon>
        <taxon>Bacillales</taxon>
        <taxon>Bacillaceae</taxon>
        <taxon>Gottfriedia</taxon>
    </lineage>
</organism>
<gene>
    <name evidence="2" type="ORF">BED47_19185</name>
</gene>
<evidence type="ECO:0000256" key="1">
    <source>
        <dbReference type="SAM" id="Phobius"/>
    </source>
</evidence>
<feature type="transmembrane region" description="Helical" evidence="1">
    <location>
        <begin position="6"/>
        <end position="30"/>
    </location>
</feature>
<evidence type="ECO:0000313" key="3">
    <source>
        <dbReference type="Proteomes" id="UP000094580"/>
    </source>
</evidence>
<accession>A0ABX2ZS83</accession>
<evidence type="ECO:0008006" key="4">
    <source>
        <dbReference type="Google" id="ProtNLM"/>
    </source>
</evidence>
<feature type="transmembrane region" description="Helical" evidence="1">
    <location>
        <begin position="121"/>
        <end position="140"/>
    </location>
</feature>
<keyword evidence="1" id="KW-1133">Transmembrane helix</keyword>
<dbReference type="Proteomes" id="UP000094580">
    <property type="component" value="Unassembled WGS sequence"/>
</dbReference>
<dbReference type="EMBL" id="MDKC01000007">
    <property type="protein sequence ID" value="ODG92567.1"/>
    <property type="molecule type" value="Genomic_DNA"/>
</dbReference>
<protein>
    <recommendedName>
        <fullName evidence="4">DUF2269 family protein</fullName>
    </recommendedName>
</protein>
<evidence type="ECO:0000313" key="2">
    <source>
        <dbReference type="EMBL" id="ODG92567.1"/>
    </source>
</evidence>
<keyword evidence="3" id="KW-1185">Reference proteome</keyword>
<keyword evidence="1" id="KW-0472">Membrane</keyword>
<name>A0ABX2ZS83_9BACI</name>